<dbReference type="PANTHER" id="PTHR12792">
    <property type="entry name" value="EXTRA SPINDLE POLES 1-RELATED"/>
    <property type="match status" value="1"/>
</dbReference>
<dbReference type="InterPro" id="IPR030397">
    <property type="entry name" value="SEPARIN_core_dom"/>
</dbReference>
<reference evidence="6" key="3">
    <citation type="submission" date="2025-09" db="UniProtKB">
        <authorList>
            <consortium name="Ensembl"/>
        </authorList>
    </citation>
    <scope>IDENTIFICATION</scope>
</reference>
<dbReference type="GO" id="GO:0006508">
    <property type="term" value="P:proteolysis"/>
    <property type="evidence" value="ECO:0007669"/>
    <property type="project" value="InterPro"/>
</dbReference>
<evidence type="ECO:0000259" key="5">
    <source>
        <dbReference type="PROSITE" id="PS51700"/>
    </source>
</evidence>
<keyword evidence="4" id="KW-0159">Chromosome partition</keyword>
<reference evidence="6 7" key="1">
    <citation type="submission" date="2019-04" db="EMBL/GenBank/DDBJ databases">
        <authorList>
            <consortium name="Wellcome Sanger Institute Data Sharing"/>
        </authorList>
    </citation>
    <scope>NUCLEOTIDE SEQUENCE [LARGE SCALE GENOMIC DNA]</scope>
</reference>
<dbReference type="GO" id="GO:0072686">
    <property type="term" value="C:mitotic spindle"/>
    <property type="evidence" value="ECO:0007669"/>
    <property type="project" value="TreeGrafter"/>
</dbReference>
<dbReference type="GeneTree" id="ENSGT00390000004990"/>
<dbReference type="Gene3D" id="1.25.40.10">
    <property type="entry name" value="Tetratricopeptide repeat domain"/>
    <property type="match status" value="1"/>
</dbReference>
<dbReference type="Proteomes" id="UP000694397">
    <property type="component" value="Chromosome 22"/>
</dbReference>
<evidence type="ECO:0000256" key="2">
    <source>
        <dbReference type="ARBA" id="ARBA00012489"/>
    </source>
</evidence>
<dbReference type="GO" id="GO:0004197">
    <property type="term" value="F:cysteine-type endopeptidase activity"/>
    <property type="evidence" value="ECO:0007669"/>
    <property type="project" value="InterPro"/>
</dbReference>
<dbReference type="GO" id="GO:0005737">
    <property type="term" value="C:cytoplasm"/>
    <property type="evidence" value="ECO:0007669"/>
    <property type="project" value="TreeGrafter"/>
</dbReference>
<protein>
    <recommendedName>
        <fullName evidence="2">separase</fullName>
        <ecNumber evidence="2">3.4.22.49</ecNumber>
    </recommendedName>
</protein>
<evidence type="ECO:0000256" key="1">
    <source>
        <dbReference type="ARBA" id="ARBA00000451"/>
    </source>
</evidence>
<dbReference type="InterPro" id="IPR011990">
    <property type="entry name" value="TPR-like_helical_dom_sf"/>
</dbReference>
<organism evidence="6 7">
    <name type="scientific">Scleropages formosus</name>
    <name type="common">Asian bonytongue</name>
    <name type="synonym">Osteoglossum formosum</name>
    <dbReference type="NCBI Taxonomy" id="113540"/>
    <lineage>
        <taxon>Eukaryota</taxon>
        <taxon>Metazoa</taxon>
        <taxon>Chordata</taxon>
        <taxon>Craniata</taxon>
        <taxon>Vertebrata</taxon>
        <taxon>Euteleostomi</taxon>
        <taxon>Actinopterygii</taxon>
        <taxon>Neopterygii</taxon>
        <taxon>Teleostei</taxon>
        <taxon>Osteoglossocephala</taxon>
        <taxon>Osteoglossomorpha</taxon>
        <taxon>Osteoglossiformes</taxon>
        <taxon>Osteoglossidae</taxon>
        <taxon>Scleropages</taxon>
    </lineage>
</organism>
<dbReference type="Ensembl" id="ENSSFOT00015022404.2">
    <property type="protein sequence ID" value="ENSSFOP00015022157.1"/>
    <property type="gene ID" value="ENSSFOG00015014235.2"/>
</dbReference>
<dbReference type="GO" id="GO:0051307">
    <property type="term" value="P:meiotic chromosome separation"/>
    <property type="evidence" value="ECO:0007669"/>
    <property type="project" value="TreeGrafter"/>
</dbReference>
<evidence type="ECO:0000256" key="4">
    <source>
        <dbReference type="ARBA" id="ARBA00022829"/>
    </source>
</evidence>
<dbReference type="GO" id="GO:0005634">
    <property type="term" value="C:nucleus"/>
    <property type="evidence" value="ECO:0007669"/>
    <property type="project" value="InterPro"/>
</dbReference>
<evidence type="ECO:0000313" key="7">
    <source>
        <dbReference type="Proteomes" id="UP000694397"/>
    </source>
</evidence>
<proteinExistence type="predicted"/>
<dbReference type="Pfam" id="PF03568">
    <property type="entry name" value="Separin_C"/>
    <property type="match status" value="2"/>
</dbReference>
<dbReference type="EC" id="3.4.22.49" evidence="2"/>
<sequence>MAEPITLWVKTKADAARGGEEDMRLRWYSSTGKRVMLSLLEEELRAYREVAGDTAQERYNVLCDLLDICHEGSMHTHRRAVYLYEMAQVVCFQDFSEQTDCSAVDFTVESLRLLNEEQETAENTDQLMDDKAQASLWLYICTLEKNLQDVSAQEQRLSLEPVGTNDLDYEDKQKQQDSQLVYEGLCFNLTAERKCSEPLDKALELWRNLLAKDTVPVIRTPKQTVSSIVLMAALYKLMGKPLRALESHQLAVGFSHKLSDAISCASSMCYSARLLLEMGTPELAQLQLEQAEKLLPPVDSSSEGISPLHVFATLVRAELCYRTNQVEKGVSHLCQVLKEVGEQRHSKSWYLLRARALQTASAYLGLDVTSLPSNLRQRITEYGLKTPDTTLYDSLKLLCSLVVTLVGNGLYGTNVGVDTRFVDQGDNVLLKWQLLAEVLSCSFRMVAVRRLSGAVHEAKVQCLEALKLTTKLQTLSQCAEFLVMKAELELQKGESTPSGMDLEQVKDLLDLCTDFTSKTKKMEVKIKPRKGRPAKKPACPAPVDDDCSDLLKTRSFFQQPVAAVDEWAQSASPKLRSKDMGWLVSLGHKADCCCLCCSDPGLGRVCVRWAAAQAELALHLHQGVGAVQSQKLFLTALSHCRSVTAKLSAELFRLMPAKDKPYPSFLDDLMGRIYLRMSLSSLELPLQKSASVWELLDSGFAFVASRSSPELESIRVSLQATKALAYIITLAAQNKCRPEELFSAMWTWNPMVKAHQKAKVLWSNTKAKDPVTSSKAKEVKKVKDPGVSITCQETKMFTTVPMLFCVDGLTLELVRDLLCSTLLSLQHFPPLWIYPRLCGLLALAQGDLLTTAMLHSQSLGITARHHMTRHLATRLKKLKKDCSSDLVDKLDSLSLDDACAQMPLHQKLTELERIFTFPTTDPSAFPHQHCEDFTQQLKMIPSGVTVCLLSVVGVQPREIGDTVLLTRLERDASPVTVCIPTAQLEVWLSAVIQEMDNVQKQQKVVSSVADKAQWWEGRRSLDTRMEVGLVVLSASPLLSQQDLHALASGLCPERAAELVSLLQVAVSALSNRAEPQGHTVLILDKYLQKLPWESISCLRSHSVTRMPSLHFLIGHCLSKKLDPTSVLNVGVDLKKVFYVLNPDANLKDTEERFKEWFAKEPAWKGVCGTAPNPTELQEAVTTKDLYIYVGHGAGARFLDGQRILKEDLHAASLLFGCSSAALAVYGELEGSGIILNYLMAGCPLILGNLWDVTDRDIDRFTKALLQSWFSAGPGAALLNHMASSRQATHLKYLIGAAPVVYGLPVSLQKEEC</sequence>
<name>A0A8C9V3Y1_SCLFO</name>
<feature type="domain" description="Peptidase C50" evidence="5">
    <location>
        <begin position="1133"/>
        <end position="1228"/>
    </location>
</feature>
<gene>
    <name evidence="6" type="primary">espl1</name>
</gene>
<evidence type="ECO:0000313" key="6">
    <source>
        <dbReference type="Ensembl" id="ENSSFOP00015022157.1"/>
    </source>
</evidence>
<keyword evidence="7" id="KW-1185">Reference proteome</keyword>
<dbReference type="PANTHER" id="PTHR12792:SF0">
    <property type="entry name" value="SEPARIN"/>
    <property type="match status" value="1"/>
</dbReference>
<dbReference type="GO" id="GO:0005813">
    <property type="term" value="C:centrosome"/>
    <property type="evidence" value="ECO:0007669"/>
    <property type="project" value="TreeGrafter"/>
</dbReference>
<dbReference type="InterPro" id="IPR005314">
    <property type="entry name" value="Peptidase_C50"/>
</dbReference>
<dbReference type="SUPFAM" id="SSF48452">
    <property type="entry name" value="TPR-like"/>
    <property type="match status" value="1"/>
</dbReference>
<dbReference type="OrthoDB" id="10255632at2759"/>
<comment type="catalytic activity">
    <reaction evidence="1">
        <text>All bonds known to be hydrolyzed by this endopeptidase have arginine in P1 and an acidic residue in P4. P6 is often occupied by an acidic residue or by a hydroxy-amino-acid residue, the phosphorylation of which enhances cleavage.</text>
        <dbReference type="EC" id="3.4.22.49"/>
    </reaction>
</comment>
<keyword evidence="3" id="KW-0378">Hydrolase</keyword>
<accession>A0A8C9V3Y1</accession>
<dbReference type="PROSITE" id="PS51700">
    <property type="entry name" value="SEPARIN"/>
    <property type="match status" value="1"/>
</dbReference>
<evidence type="ECO:0000256" key="3">
    <source>
        <dbReference type="ARBA" id="ARBA00022801"/>
    </source>
</evidence>
<reference evidence="6" key="2">
    <citation type="submission" date="2025-08" db="UniProtKB">
        <authorList>
            <consortium name="Ensembl"/>
        </authorList>
    </citation>
    <scope>IDENTIFICATION</scope>
</reference>